<dbReference type="InterPro" id="IPR016024">
    <property type="entry name" value="ARM-type_fold"/>
</dbReference>
<name>L1JYN5_GUITC</name>
<dbReference type="EnsemblProtists" id="EKX53449">
    <property type="protein sequence ID" value="EKX53449"/>
    <property type="gene ID" value="GUITHDRAFT_84428"/>
</dbReference>
<evidence type="ECO:0000313" key="12">
    <source>
        <dbReference type="EMBL" id="EKX53449.1"/>
    </source>
</evidence>
<feature type="repeat" description="WD" evidence="7">
    <location>
        <begin position="13"/>
        <end position="45"/>
    </location>
</feature>
<keyword evidence="6" id="KW-0966">Cell projection</keyword>
<feature type="domain" description="IFT140 second beta-propeller" evidence="9">
    <location>
        <begin position="306"/>
        <end position="623"/>
    </location>
</feature>
<evidence type="ECO:0008006" key="15">
    <source>
        <dbReference type="Google" id="ProtNLM"/>
    </source>
</evidence>
<keyword evidence="3" id="KW-0677">Repeat</keyword>
<evidence type="ECO:0000256" key="5">
    <source>
        <dbReference type="ARBA" id="ARBA00023069"/>
    </source>
</evidence>
<evidence type="ECO:0000259" key="10">
    <source>
        <dbReference type="Pfam" id="PF24760"/>
    </source>
</evidence>
<keyword evidence="2 7" id="KW-0853">WD repeat</keyword>
<dbReference type="InterPro" id="IPR056156">
    <property type="entry name" value="TPR_IF140_C"/>
</dbReference>
<dbReference type="InterPro" id="IPR056168">
    <property type="entry name" value="TPR_IF140/IFT172/WDR19"/>
</dbReference>
<comment type="subcellular location">
    <subcellularLocation>
        <location evidence="1">Cell projection</location>
        <location evidence="1">Cilium</location>
    </subcellularLocation>
</comment>
<evidence type="ECO:0000256" key="6">
    <source>
        <dbReference type="ARBA" id="ARBA00023273"/>
    </source>
</evidence>
<dbReference type="GO" id="GO:0005930">
    <property type="term" value="C:axoneme"/>
    <property type="evidence" value="ECO:0007669"/>
    <property type="project" value="TreeGrafter"/>
</dbReference>
<dbReference type="GO" id="GO:0036064">
    <property type="term" value="C:ciliary basal body"/>
    <property type="evidence" value="ECO:0007669"/>
    <property type="project" value="TreeGrafter"/>
</dbReference>
<dbReference type="KEGG" id="gtt:GUITHDRAFT_84428"/>
<reference evidence="14" key="2">
    <citation type="submission" date="2012-11" db="EMBL/GenBank/DDBJ databases">
        <authorList>
            <person name="Kuo A."/>
            <person name="Curtis B.A."/>
            <person name="Tanifuji G."/>
            <person name="Burki F."/>
            <person name="Gruber A."/>
            <person name="Irimia M."/>
            <person name="Maruyama S."/>
            <person name="Arias M.C."/>
            <person name="Ball S.G."/>
            <person name="Gile G.H."/>
            <person name="Hirakawa Y."/>
            <person name="Hopkins J.F."/>
            <person name="Rensing S.A."/>
            <person name="Schmutz J."/>
            <person name="Symeonidi A."/>
            <person name="Elias M."/>
            <person name="Eveleigh R.J."/>
            <person name="Herman E.K."/>
            <person name="Klute M.J."/>
            <person name="Nakayama T."/>
            <person name="Obornik M."/>
            <person name="Reyes-Prieto A."/>
            <person name="Armbrust E.V."/>
            <person name="Aves S.J."/>
            <person name="Beiko R.G."/>
            <person name="Coutinho P."/>
            <person name="Dacks J.B."/>
            <person name="Durnford D.G."/>
            <person name="Fast N.M."/>
            <person name="Green B.R."/>
            <person name="Grisdale C."/>
            <person name="Hempe F."/>
            <person name="Henrissat B."/>
            <person name="Hoppner M.P."/>
            <person name="Ishida K.-I."/>
            <person name="Kim E."/>
            <person name="Koreny L."/>
            <person name="Kroth P.G."/>
            <person name="Liu Y."/>
            <person name="Malik S.-B."/>
            <person name="Maier U.G."/>
            <person name="McRose D."/>
            <person name="Mock T."/>
            <person name="Neilson J.A."/>
            <person name="Onodera N.T."/>
            <person name="Poole A.M."/>
            <person name="Pritham E.J."/>
            <person name="Richards T.A."/>
            <person name="Rocap G."/>
            <person name="Roy S.W."/>
            <person name="Sarai C."/>
            <person name="Schaack S."/>
            <person name="Shirato S."/>
            <person name="Slamovits C.H."/>
            <person name="Spencer D.F."/>
            <person name="Suzuki S."/>
            <person name="Worden A.Z."/>
            <person name="Zauner S."/>
            <person name="Barry K."/>
            <person name="Bell C."/>
            <person name="Bharti A.K."/>
            <person name="Crow J.A."/>
            <person name="Grimwood J."/>
            <person name="Kramer R."/>
            <person name="Lindquist E."/>
            <person name="Lucas S."/>
            <person name="Salamov A."/>
            <person name="McFadden G.I."/>
            <person name="Lane C.E."/>
            <person name="Keeling P.J."/>
            <person name="Gray M.W."/>
            <person name="Grigoriev I.V."/>
            <person name="Archibald J.M."/>
        </authorList>
    </citation>
    <scope>NUCLEOTIDE SEQUENCE</scope>
    <source>
        <strain evidence="14">CCMP2712</strain>
    </source>
</reference>
<organism evidence="12">
    <name type="scientific">Guillardia theta (strain CCMP2712)</name>
    <name type="common">Cryptophyte</name>
    <dbReference type="NCBI Taxonomy" id="905079"/>
    <lineage>
        <taxon>Eukaryota</taxon>
        <taxon>Cryptophyceae</taxon>
        <taxon>Pyrenomonadales</taxon>
        <taxon>Geminigeraceae</taxon>
        <taxon>Guillardia</taxon>
    </lineage>
</organism>
<dbReference type="Pfam" id="PF24760">
    <property type="entry name" value="TPR_IF140_C"/>
    <property type="match status" value="1"/>
</dbReference>
<dbReference type="Pfam" id="PF24762">
    <property type="entry name" value="TPR_IF140-IFT172"/>
    <property type="match status" value="1"/>
</dbReference>
<dbReference type="OMA" id="FYKFHTI"/>
<proteinExistence type="predicted"/>
<dbReference type="SUPFAM" id="SSF48452">
    <property type="entry name" value="TPR-like"/>
    <property type="match status" value="1"/>
</dbReference>
<dbReference type="InterPro" id="IPR036322">
    <property type="entry name" value="WD40_repeat_dom_sf"/>
</dbReference>
<dbReference type="GO" id="GO:0030991">
    <property type="term" value="C:intraciliary transport particle A"/>
    <property type="evidence" value="ECO:0007669"/>
    <property type="project" value="TreeGrafter"/>
</dbReference>
<dbReference type="Pfam" id="PF23383">
    <property type="entry name" value="Beta-prop_IFT140_1st"/>
    <property type="match status" value="1"/>
</dbReference>
<dbReference type="Pfam" id="PF23385">
    <property type="entry name" value="Beta-prop_IFT140_2nd"/>
    <property type="match status" value="1"/>
</dbReference>
<dbReference type="InterPro" id="IPR001680">
    <property type="entry name" value="WD40_rpt"/>
</dbReference>
<dbReference type="OrthoDB" id="10258787at2759"/>
<keyword evidence="5" id="KW-0969">Cilium</keyword>
<dbReference type="PANTHER" id="PTHR15722:SF7">
    <property type="entry name" value="INTRAFLAGELLAR TRANSPORT PROTEIN 140 HOMOLOG"/>
    <property type="match status" value="1"/>
</dbReference>
<keyword evidence="14" id="KW-1185">Reference proteome</keyword>
<dbReference type="PaxDb" id="55529-EKX53449"/>
<dbReference type="Gene3D" id="2.130.10.10">
    <property type="entry name" value="YVTN repeat-like/Quinoprotein amine dehydrogenase"/>
    <property type="match status" value="2"/>
</dbReference>
<dbReference type="FunFam" id="1.25.40.470:FF:000015">
    <property type="entry name" value="Intraflagellar transport particle protein 140"/>
    <property type="match status" value="1"/>
</dbReference>
<protein>
    <recommendedName>
        <fullName evidence="15">Anaphase-promoting complex subunit 4 WD40 domain-containing protein</fullName>
    </recommendedName>
</protein>
<gene>
    <name evidence="12" type="ORF">GUITHDRAFT_84428</name>
</gene>
<dbReference type="EMBL" id="JH992970">
    <property type="protein sequence ID" value="EKX53449.1"/>
    <property type="molecule type" value="Genomic_DNA"/>
</dbReference>
<dbReference type="HOGENOM" id="CLU_001853_1_0_1"/>
<reference evidence="12 14" key="1">
    <citation type="journal article" date="2012" name="Nature">
        <title>Algal genomes reveal evolutionary mosaicism and the fate of nucleomorphs.</title>
        <authorList>
            <consortium name="DOE Joint Genome Institute"/>
            <person name="Curtis B.A."/>
            <person name="Tanifuji G."/>
            <person name="Burki F."/>
            <person name="Gruber A."/>
            <person name="Irimia M."/>
            <person name="Maruyama S."/>
            <person name="Arias M.C."/>
            <person name="Ball S.G."/>
            <person name="Gile G.H."/>
            <person name="Hirakawa Y."/>
            <person name="Hopkins J.F."/>
            <person name="Kuo A."/>
            <person name="Rensing S.A."/>
            <person name="Schmutz J."/>
            <person name="Symeonidi A."/>
            <person name="Elias M."/>
            <person name="Eveleigh R.J."/>
            <person name="Herman E.K."/>
            <person name="Klute M.J."/>
            <person name="Nakayama T."/>
            <person name="Obornik M."/>
            <person name="Reyes-Prieto A."/>
            <person name="Armbrust E.V."/>
            <person name="Aves S.J."/>
            <person name="Beiko R.G."/>
            <person name="Coutinho P."/>
            <person name="Dacks J.B."/>
            <person name="Durnford D.G."/>
            <person name="Fast N.M."/>
            <person name="Green B.R."/>
            <person name="Grisdale C.J."/>
            <person name="Hempel F."/>
            <person name="Henrissat B."/>
            <person name="Hoppner M.P."/>
            <person name="Ishida K."/>
            <person name="Kim E."/>
            <person name="Koreny L."/>
            <person name="Kroth P.G."/>
            <person name="Liu Y."/>
            <person name="Malik S.B."/>
            <person name="Maier U.G."/>
            <person name="McRose D."/>
            <person name="Mock T."/>
            <person name="Neilson J.A."/>
            <person name="Onodera N.T."/>
            <person name="Poole A.M."/>
            <person name="Pritham E.J."/>
            <person name="Richards T.A."/>
            <person name="Rocap G."/>
            <person name="Roy S.W."/>
            <person name="Sarai C."/>
            <person name="Schaack S."/>
            <person name="Shirato S."/>
            <person name="Slamovits C.H."/>
            <person name="Spencer D.F."/>
            <person name="Suzuki S."/>
            <person name="Worden A.Z."/>
            <person name="Zauner S."/>
            <person name="Barry K."/>
            <person name="Bell C."/>
            <person name="Bharti A.K."/>
            <person name="Crow J.A."/>
            <person name="Grimwood J."/>
            <person name="Kramer R."/>
            <person name="Lindquist E."/>
            <person name="Lucas S."/>
            <person name="Salamov A."/>
            <person name="McFadden G.I."/>
            <person name="Lane C.E."/>
            <person name="Keeling P.J."/>
            <person name="Gray M.W."/>
            <person name="Grigoriev I.V."/>
            <person name="Archibald J.M."/>
        </authorList>
    </citation>
    <scope>NUCLEOTIDE SEQUENCE</scope>
    <source>
        <strain evidence="12 14">CCMP2712</strain>
    </source>
</reference>
<evidence type="ECO:0000259" key="8">
    <source>
        <dbReference type="Pfam" id="PF23383"/>
    </source>
</evidence>
<dbReference type="PROSITE" id="PS50082">
    <property type="entry name" value="WD_REPEATS_2"/>
    <property type="match status" value="1"/>
</dbReference>
<evidence type="ECO:0000313" key="13">
    <source>
        <dbReference type="EnsemblProtists" id="EKX53449"/>
    </source>
</evidence>
<dbReference type="Gene3D" id="1.25.40.470">
    <property type="match status" value="1"/>
</dbReference>
<evidence type="ECO:0000313" key="14">
    <source>
        <dbReference type="Proteomes" id="UP000011087"/>
    </source>
</evidence>
<feature type="domain" description="IFT140 first beta-propeller" evidence="8">
    <location>
        <begin position="73"/>
        <end position="297"/>
    </location>
</feature>
<evidence type="ECO:0000256" key="3">
    <source>
        <dbReference type="ARBA" id="ARBA00022737"/>
    </source>
</evidence>
<accession>L1JYN5</accession>
<dbReference type="SMART" id="SM00320">
    <property type="entry name" value="WD40"/>
    <property type="match status" value="3"/>
</dbReference>
<feature type="domain" description="IF140 C-terminal TPR" evidence="10">
    <location>
        <begin position="1167"/>
        <end position="1281"/>
    </location>
</feature>
<dbReference type="InterPro" id="IPR056154">
    <property type="entry name" value="Beta-prop_IFT140_1st"/>
</dbReference>
<dbReference type="InterPro" id="IPR015943">
    <property type="entry name" value="WD40/YVTN_repeat-like_dom_sf"/>
</dbReference>
<dbReference type="SUPFAM" id="SSF48371">
    <property type="entry name" value="ARM repeat"/>
    <property type="match status" value="1"/>
</dbReference>
<evidence type="ECO:0000256" key="1">
    <source>
        <dbReference type="ARBA" id="ARBA00004138"/>
    </source>
</evidence>
<dbReference type="Pfam" id="PF00400">
    <property type="entry name" value="WD40"/>
    <property type="match status" value="1"/>
</dbReference>
<dbReference type="SUPFAM" id="SSF50978">
    <property type="entry name" value="WD40 repeat-like"/>
    <property type="match status" value="2"/>
</dbReference>
<dbReference type="STRING" id="905079.L1JYN5"/>
<dbReference type="GO" id="GO:0035721">
    <property type="term" value="P:intraciliary retrograde transport"/>
    <property type="evidence" value="ECO:0007669"/>
    <property type="project" value="TreeGrafter"/>
</dbReference>
<dbReference type="eggNOG" id="KOG3617">
    <property type="taxonomic scope" value="Eukaryota"/>
</dbReference>
<reference evidence="13" key="3">
    <citation type="submission" date="2016-03" db="UniProtKB">
        <authorList>
            <consortium name="EnsemblProtists"/>
        </authorList>
    </citation>
    <scope>IDENTIFICATION</scope>
</reference>
<evidence type="ECO:0000259" key="11">
    <source>
        <dbReference type="Pfam" id="PF24762"/>
    </source>
</evidence>
<dbReference type="RefSeq" id="XP_005840429.1">
    <property type="nucleotide sequence ID" value="XM_005840372.1"/>
</dbReference>
<evidence type="ECO:0000256" key="2">
    <source>
        <dbReference type="ARBA" id="ARBA00022574"/>
    </source>
</evidence>
<evidence type="ECO:0000256" key="7">
    <source>
        <dbReference type="PROSITE-ProRule" id="PRU00221"/>
    </source>
</evidence>
<dbReference type="InterPro" id="IPR056155">
    <property type="entry name" value="Beta-prop_IFT140_2nd"/>
</dbReference>
<dbReference type="GeneID" id="17309887"/>
<feature type="domain" description="IF140/IFT172/WDR19 TPR" evidence="11">
    <location>
        <begin position="671"/>
        <end position="1158"/>
    </location>
</feature>
<evidence type="ECO:0000256" key="4">
    <source>
        <dbReference type="ARBA" id="ARBA00022803"/>
    </source>
</evidence>
<dbReference type="Proteomes" id="UP000011087">
    <property type="component" value="Unassembled WGS sequence"/>
</dbReference>
<dbReference type="PANTHER" id="PTHR15722">
    <property type="entry name" value="IFT140/172-RELATED"/>
    <property type="match status" value="1"/>
</dbReference>
<evidence type="ECO:0000259" key="9">
    <source>
        <dbReference type="Pfam" id="PF23385"/>
    </source>
</evidence>
<sequence length="1322" mass="150469">MGETVFSNFRENNLAHKGSICLLAWSPCGSRLLSTDKNGLLAVWKPEERGIFVQQSIIQKGQSAVTHITFRSKKSMKSDDGDAPTYYFAGEDGIVYYGSDDKTKVQELFRLESPDGGTSGIAALVYYEEADELIAINEHMMMKRISGPDDSGQIKEISSGKIAAKSLHETNVMMRAIWISSGLLMTSSGENLLRFWKLSEDENYVLRVSDPKVPPDDKIHSVAYSEKRRILCAGTSKGYVLFWSHNISSSQSSSADDWYPMLRATVKLGMTVIDLQWAKHHGFLSASTDKSVHILVENELQRKVRDQVAMVQISNKHLGFLPNFWAGNSPLKLTEVECGVPIKGCDITKSNILVWSGRKAEVYEINSLTNHHTFTSSFNTNATTMVIGSYFPNEPLYIYMANDSEIEVANLEGTITKRLPVEEVEGEPVYLDCHGTWLVASTSKNYIHIWDVSTTKRKSVLSRKFEEGDVPIADIVSVKINSMGSKVSILARGSSDASKAEIVDTKIWVFDVVSDSFYSYEFGPDYYPVNHFWDTADITEGKKENEIEKEGFKAREKAGNLLGCEIKYRGEMKDFGAEIFKINRAEVVTFFATTEKGLLLQDRFPITSEGSVLLGLQIPHLFLSAPKSDEATGNSTIQIQSKVLRDFVGMELVNFQTRWALLEFSYNLTLGNMDEAYKAVKLIKGPNVWKNMAHMCVKTSRLDVAEVCLSNMGDAKGARAVRLARQEKEREAQIAMVAIQLGLIEDAERLYVSCGRYDLLNKMYQACGLWEKAVETAQKKDRINLKGTYYAWGRYLENVGDHKAAIACYEKADAHRTEVPRMFYEMKDISSCEEYVRKANDKVLFGWMAKYFESKQKLDVALNYYKQAEDFMSIVRIRCFQRNFEAAEEVVNESGSGPAAYYLASQYEAMEKPKDAIRLFSKSGRYNHAVRLARENGLDKELLPLAIRCNKRVMLECAKYLEERQMYEQAVVLYKNGGNSSRALQICFDAKLFDSLRAISDDLGSDTDPDLLQKVGDFFMSHSQYDKAVQLFVTCKQPKHALELCEKYKVEMTETMAEKITELLPEKEADAELRNSMLKRIADICVQQQNYHLATKKYTQAGMKDKAMDALLKSGDTEKIIFFAGVLRSKEIYIRAANYLQTQNWHTEPEIMKKIIEFYNKAKAYKQLGMFYDSCSQVEIDEYRDYEKALDALKESKKYLVKADEDCTMLDRRIQLIEVFVRAKSLVKDDPNEFVQTCYQLLETPKLDVAVQVGDVFALLIEFFFSEQDFQQCYQLIEKMRQRRILLGPYLDQSMVDTIYRKMNIHVPADNDEVDEEIDSDM</sequence>
<dbReference type="InterPro" id="IPR011990">
    <property type="entry name" value="TPR-like_helical_dom_sf"/>
</dbReference>
<keyword evidence="4" id="KW-0802">TPR repeat</keyword>